<accession>A0AAN8RUH0</accession>
<evidence type="ECO:0000313" key="2">
    <source>
        <dbReference type="Proteomes" id="UP001307849"/>
    </source>
</evidence>
<dbReference type="EMBL" id="JAVHJM010000011">
    <property type="protein sequence ID" value="KAK6502650.1"/>
    <property type="molecule type" value="Genomic_DNA"/>
</dbReference>
<evidence type="ECO:0000313" key="1">
    <source>
        <dbReference type="EMBL" id="KAK6502650.1"/>
    </source>
</evidence>
<dbReference type="AlphaFoldDB" id="A0AAN8RUH0"/>
<gene>
    <name evidence="1" type="ORF">TWF506_003228</name>
</gene>
<proteinExistence type="predicted"/>
<keyword evidence="2" id="KW-1185">Reference proteome</keyword>
<comment type="caution">
    <text evidence="1">The sequence shown here is derived from an EMBL/GenBank/DDBJ whole genome shotgun (WGS) entry which is preliminary data.</text>
</comment>
<sequence length="154" mass="17027">MVIYLPVTSLSCNFGPYKYVMGPPLLRGVLGLFAESQYISKSCGGTGLSPHYRATLRPRVLSLGQCLILSNAVRMAVITAAWGVNYQRYETGDTIITDFGFSKVTDVKSKPNTVELYIKVNAIEGIKHREQVEQAVSYQGQYQDLPLGCIERGE</sequence>
<name>A0AAN8RUH0_9PEZI</name>
<reference evidence="1 2" key="1">
    <citation type="submission" date="2019-10" db="EMBL/GenBank/DDBJ databases">
        <authorList>
            <person name="Palmer J.M."/>
        </authorList>
    </citation>
    <scope>NUCLEOTIDE SEQUENCE [LARGE SCALE GENOMIC DNA]</scope>
    <source>
        <strain evidence="1 2">TWF506</strain>
    </source>
</reference>
<dbReference type="Proteomes" id="UP001307849">
    <property type="component" value="Unassembled WGS sequence"/>
</dbReference>
<organism evidence="1 2">
    <name type="scientific">Arthrobotrys conoides</name>
    <dbReference type="NCBI Taxonomy" id="74498"/>
    <lineage>
        <taxon>Eukaryota</taxon>
        <taxon>Fungi</taxon>
        <taxon>Dikarya</taxon>
        <taxon>Ascomycota</taxon>
        <taxon>Pezizomycotina</taxon>
        <taxon>Orbiliomycetes</taxon>
        <taxon>Orbiliales</taxon>
        <taxon>Orbiliaceae</taxon>
        <taxon>Arthrobotrys</taxon>
    </lineage>
</organism>
<protein>
    <submittedName>
        <fullName evidence="1">Uncharacterized protein</fullName>
    </submittedName>
</protein>